<sequence>MSLRDVIEDLINPGSSRKLCLVTHIVLEPVDALWKAKAKKGFDPNCTDTIKLKSELQTGQGKVMKGFWVDLVLGRQKELRGAGIVGLIIHKIMLAKSIMVVGFCWEISSNLLEIHVLRELRKGIAGARAEVWRRRFETGVGHIESALWALSSSGESSTSWPKEENNWTEFLEYWSTTCLIGLLVSHGIVVLSGSLNNFPSLVTAPMDSS</sequence>
<dbReference type="KEGG" id="pgr:PGTG_00706"/>
<dbReference type="InParanoid" id="E3JRF5"/>
<dbReference type="AlphaFoldDB" id="E3JRF5"/>
<dbReference type="GeneID" id="10546603"/>
<evidence type="ECO:0000313" key="1">
    <source>
        <dbReference type="EMBL" id="EFP74750.1"/>
    </source>
</evidence>
<organism evidence="1 2">
    <name type="scientific">Puccinia graminis f. sp. tritici (strain CRL 75-36-700-3 / race SCCL)</name>
    <name type="common">Black stem rust fungus</name>
    <dbReference type="NCBI Taxonomy" id="418459"/>
    <lineage>
        <taxon>Eukaryota</taxon>
        <taxon>Fungi</taxon>
        <taxon>Dikarya</taxon>
        <taxon>Basidiomycota</taxon>
        <taxon>Pucciniomycotina</taxon>
        <taxon>Pucciniomycetes</taxon>
        <taxon>Pucciniales</taxon>
        <taxon>Pucciniaceae</taxon>
        <taxon>Puccinia</taxon>
    </lineage>
</organism>
<reference evidence="2" key="2">
    <citation type="journal article" date="2011" name="Proc. Natl. Acad. Sci. U.S.A.">
        <title>Obligate biotrophy features unraveled by the genomic analysis of rust fungi.</title>
        <authorList>
            <person name="Duplessis S."/>
            <person name="Cuomo C.A."/>
            <person name="Lin Y.-C."/>
            <person name="Aerts A."/>
            <person name="Tisserant E."/>
            <person name="Veneault-Fourrey C."/>
            <person name="Joly D.L."/>
            <person name="Hacquard S."/>
            <person name="Amselem J."/>
            <person name="Cantarel B.L."/>
            <person name="Chiu R."/>
            <person name="Coutinho P.M."/>
            <person name="Feau N."/>
            <person name="Field M."/>
            <person name="Frey P."/>
            <person name="Gelhaye E."/>
            <person name="Goldberg J."/>
            <person name="Grabherr M.G."/>
            <person name="Kodira C.D."/>
            <person name="Kohler A."/>
            <person name="Kuees U."/>
            <person name="Lindquist E.A."/>
            <person name="Lucas S.M."/>
            <person name="Mago R."/>
            <person name="Mauceli E."/>
            <person name="Morin E."/>
            <person name="Murat C."/>
            <person name="Pangilinan J.L."/>
            <person name="Park R."/>
            <person name="Pearson M."/>
            <person name="Quesneville H."/>
            <person name="Rouhier N."/>
            <person name="Sakthikumar S."/>
            <person name="Salamov A.A."/>
            <person name="Schmutz J."/>
            <person name="Selles B."/>
            <person name="Shapiro H."/>
            <person name="Tanguay P."/>
            <person name="Tuskan G.A."/>
            <person name="Henrissat B."/>
            <person name="Van de Peer Y."/>
            <person name="Rouze P."/>
            <person name="Ellis J.G."/>
            <person name="Dodds P.N."/>
            <person name="Schein J.E."/>
            <person name="Zhong S."/>
            <person name="Hamelin R.C."/>
            <person name="Grigoriev I.V."/>
            <person name="Szabo L.J."/>
            <person name="Martin F."/>
        </authorList>
    </citation>
    <scope>NUCLEOTIDE SEQUENCE [LARGE SCALE GENOMIC DNA]</scope>
    <source>
        <strain evidence="2">CRL 75-36-700-3 / race SCCL</strain>
    </source>
</reference>
<reference key="1">
    <citation type="submission" date="2007-01" db="EMBL/GenBank/DDBJ databases">
        <title>The Genome Sequence of Puccinia graminis f. sp. tritici Strain CRL 75-36-700-3.</title>
        <authorList>
            <consortium name="The Broad Institute Genome Sequencing Platform"/>
            <person name="Birren B."/>
            <person name="Lander E."/>
            <person name="Galagan J."/>
            <person name="Nusbaum C."/>
            <person name="Devon K."/>
            <person name="Cuomo C."/>
            <person name="Jaffe D."/>
            <person name="Butler J."/>
            <person name="Alvarez P."/>
            <person name="Gnerre S."/>
            <person name="Grabherr M."/>
            <person name="Mauceli E."/>
            <person name="Brockman W."/>
            <person name="Young S."/>
            <person name="LaButti K."/>
            <person name="Sykes S."/>
            <person name="DeCaprio D."/>
            <person name="Crawford M."/>
            <person name="Koehrsen M."/>
            <person name="Engels R."/>
            <person name="Montgomery P."/>
            <person name="Pearson M."/>
            <person name="Howarth C."/>
            <person name="Larson L."/>
            <person name="White J."/>
            <person name="Zeng Q."/>
            <person name="Kodira C."/>
            <person name="Yandava C."/>
            <person name="Alvarado L."/>
            <person name="O'Leary S."/>
            <person name="Szabo L."/>
            <person name="Dean R."/>
            <person name="Schein J."/>
        </authorList>
    </citation>
    <scope>NUCLEOTIDE SEQUENCE</scope>
    <source>
        <strain>CRL 75-36-700-3</strain>
    </source>
</reference>
<proteinExistence type="predicted"/>
<protein>
    <submittedName>
        <fullName evidence="1">Uncharacterized protein</fullName>
    </submittedName>
</protein>
<dbReference type="VEuPathDB" id="FungiDB:PGTG_00706"/>
<dbReference type="RefSeq" id="XP_003307756.1">
    <property type="nucleotide sequence ID" value="XM_003307708.1"/>
</dbReference>
<dbReference type="HOGENOM" id="CLU_1315956_0_0_1"/>
<evidence type="ECO:0000313" key="2">
    <source>
        <dbReference type="Proteomes" id="UP000008783"/>
    </source>
</evidence>
<keyword evidence="2" id="KW-1185">Reference proteome</keyword>
<dbReference type="Proteomes" id="UP000008783">
    <property type="component" value="Unassembled WGS sequence"/>
</dbReference>
<dbReference type="EMBL" id="DS178262">
    <property type="protein sequence ID" value="EFP74750.1"/>
    <property type="molecule type" value="Genomic_DNA"/>
</dbReference>
<gene>
    <name evidence="1" type="ORF">PGTG_00706</name>
</gene>
<accession>E3JRF5</accession>
<name>E3JRF5_PUCGT</name>